<feature type="chain" id="PRO_5038457348" description="Bacterial spore germination immunoglobulin-like domain-containing protein" evidence="1">
    <location>
        <begin position="21"/>
        <end position="282"/>
    </location>
</feature>
<evidence type="ECO:0000256" key="1">
    <source>
        <dbReference type="SAM" id="SignalP"/>
    </source>
</evidence>
<keyword evidence="1" id="KW-0732">Signal</keyword>
<accession>K8E0C3</accession>
<dbReference type="Pfam" id="PF10648">
    <property type="entry name" value="Gmad2"/>
    <property type="match status" value="1"/>
</dbReference>
<evidence type="ECO:0000313" key="3">
    <source>
        <dbReference type="EMBL" id="CCO08999.1"/>
    </source>
</evidence>
<dbReference type="AlphaFoldDB" id="K8E0C3"/>
<dbReference type="STRING" id="1121428.DESHY_60171"/>
<reference evidence="3 4" key="1">
    <citation type="journal article" date="2013" name="Genome Announc.">
        <title>Genome Sequence of the Sulfate-Reducing Bacterium Desulfotomaculum hydrothermale Lam5(T).</title>
        <authorList>
            <person name="Amin O."/>
            <person name="Fardeau M.L."/>
            <person name="Valette O."/>
            <person name="Hirschler-Rea A."/>
            <person name="Barbe V."/>
            <person name="Medigue C."/>
            <person name="Vacherie B."/>
            <person name="Ollivier B."/>
            <person name="Bertin P.N."/>
            <person name="Dolla A."/>
        </authorList>
    </citation>
    <scope>NUCLEOTIDE SEQUENCE [LARGE SCALE GENOMIC DNA]</scope>
    <source>
        <strain evidence="4">Lam5 / DSM 18033</strain>
    </source>
</reference>
<organism evidence="3 4">
    <name type="scientific">Desulforamulus hydrothermalis Lam5 = DSM 18033</name>
    <dbReference type="NCBI Taxonomy" id="1121428"/>
    <lineage>
        <taxon>Bacteria</taxon>
        <taxon>Bacillati</taxon>
        <taxon>Bacillota</taxon>
        <taxon>Clostridia</taxon>
        <taxon>Eubacteriales</taxon>
        <taxon>Peptococcaceae</taxon>
        <taxon>Desulforamulus</taxon>
    </lineage>
</organism>
<keyword evidence="4" id="KW-1185">Reference proteome</keyword>
<evidence type="ECO:0000313" key="4">
    <source>
        <dbReference type="Proteomes" id="UP000009315"/>
    </source>
</evidence>
<proteinExistence type="predicted"/>
<dbReference type="InterPro" id="IPR018911">
    <property type="entry name" value="Gmad2_Ig-like_dom"/>
</dbReference>
<dbReference type="OrthoDB" id="1785802at2"/>
<feature type="domain" description="Bacterial spore germination immunoglobulin-like" evidence="2">
    <location>
        <begin position="180"/>
        <end position="251"/>
    </location>
</feature>
<comment type="caution">
    <text evidence="3">The sequence shown here is derived from an EMBL/GenBank/DDBJ whole genome shotgun (WGS) entry which is preliminary data.</text>
</comment>
<sequence>MRKFLWLFCLSLLIALPLGCAPAKKPAPAPQPKTIVVPDVSRITFETMDYDKAPEIVKALANTLRDKHFAVWTSVNGRNYVLVSQQNLPAGRAIKIAEIERRLPANDFDWINVKLKYLSTAPSGPKADTEKPLVASFTMDRPVKALGFEIEREAAPPGLPVPAVPVAPKEKNTADKGLRLDSPAPGEQVKSPLQVSGTAAGVAGQVRIRIKNAAGVTLAEKPVAIQGGKFTATMGFSSPAERERGSVEAFVTGDEGVEKDTVSVPVVLLPAAAGETESIGAP</sequence>
<dbReference type="Proteomes" id="UP000009315">
    <property type="component" value="Unassembled WGS sequence"/>
</dbReference>
<gene>
    <name evidence="3" type="ORF">DESHY_60171</name>
</gene>
<name>K8E0C3_9FIRM</name>
<dbReference type="RefSeq" id="WP_008412725.1">
    <property type="nucleotide sequence ID" value="NZ_CAOS01000013.1"/>
</dbReference>
<evidence type="ECO:0000259" key="2">
    <source>
        <dbReference type="Pfam" id="PF10648"/>
    </source>
</evidence>
<dbReference type="EMBL" id="CAOS01000013">
    <property type="protein sequence ID" value="CCO08999.1"/>
    <property type="molecule type" value="Genomic_DNA"/>
</dbReference>
<feature type="signal peptide" evidence="1">
    <location>
        <begin position="1"/>
        <end position="20"/>
    </location>
</feature>
<protein>
    <recommendedName>
        <fullName evidence="2">Bacterial spore germination immunoglobulin-like domain-containing protein</fullName>
    </recommendedName>
</protein>